<dbReference type="RefSeq" id="WP_015515446.1">
    <property type="nucleotide sequence ID" value="NC_021009.1"/>
</dbReference>
<dbReference type="EMBL" id="FP929038">
    <property type="protein sequence ID" value="CBK81926.1"/>
    <property type="molecule type" value="Genomic_DNA"/>
</dbReference>
<dbReference type="AlphaFoldDB" id="D4JC55"/>
<name>D4JC55_9FIRM</name>
<reference evidence="1 2" key="1">
    <citation type="submission" date="2010-03" db="EMBL/GenBank/DDBJ databases">
        <title>The genome sequence of Coprococcus catus GD/7.</title>
        <authorList>
            <consortium name="metaHIT consortium -- http://www.metahit.eu/"/>
            <person name="Pajon A."/>
            <person name="Turner K."/>
            <person name="Parkhill J."/>
            <person name="Duncan S."/>
            <person name="Flint H."/>
        </authorList>
    </citation>
    <scope>NUCLEOTIDE SEQUENCE [LARGE SCALE GENOMIC DNA]</scope>
    <source>
        <strain evidence="1 2">GD/7</strain>
    </source>
</reference>
<organism evidence="1 2">
    <name type="scientific">Coprococcus catus GD/7</name>
    <dbReference type="NCBI Taxonomy" id="717962"/>
    <lineage>
        <taxon>Bacteria</taxon>
        <taxon>Bacillati</taxon>
        <taxon>Bacillota</taxon>
        <taxon>Clostridia</taxon>
        <taxon>Lachnospirales</taxon>
        <taxon>Lachnospiraceae</taxon>
        <taxon>Coprococcus</taxon>
    </lineage>
</organism>
<dbReference type="KEGG" id="cct:CC1_34000"/>
<accession>D4JC55</accession>
<sequence>MRTAIEDIMSVSEREQEMLVHRERRMAIMIAAYAASSTKGANHDIMSVSEREQAMLVHRERRMAIMIAAYAASSTKGANHDIIKERACIEHEEGKLQIFLTNLIKDSILTIQGAAKRMNMTEEVFRSKMR</sequence>
<dbReference type="Proteomes" id="UP000008798">
    <property type="component" value="Chromosome"/>
</dbReference>
<proteinExistence type="predicted"/>
<dbReference type="STRING" id="717962.CC1_34000"/>
<evidence type="ECO:0000313" key="1">
    <source>
        <dbReference type="EMBL" id="CBK81926.1"/>
    </source>
</evidence>
<dbReference type="PATRIC" id="fig|717962.3.peg.3273"/>
<reference evidence="1 2" key="2">
    <citation type="submission" date="2010-03" db="EMBL/GenBank/DDBJ databases">
        <authorList>
            <person name="Pajon A."/>
        </authorList>
    </citation>
    <scope>NUCLEOTIDE SEQUENCE [LARGE SCALE GENOMIC DNA]</scope>
    <source>
        <strain evidence="1 2">GD/7</strain>
    </source>
</reference>
<gene>
    <name evidence="1" type="ORF">CC1_34000</name>
</gene>
<dbReference type="HOGENOM" id="CLU_1934459_0_0_9"/>
<protein>
    <submittedName>
        <fullName evidence="1">Uncharacterized protein</fullName>
    </submittedName>
</protein>
<evidence type="ECO:0000313" key="2">
    <source>
        <dbReference type="Proteomes" id="UP000008798"/>
    </source>
</evidence>